<evidence type="ECO:0000313" key="1">
    <source>
        <dbReference type="EMBL" id="ETR68364.1"/>
    </source>
</evidence>
<reference evidence="2" key="1">
    <citation type="submission" date="2012-11" db="EMBL/GenBank/DDBJ databases">
        <authorList>
            <person name="Lucero-Rivera Y.E."/>
            <person name="Tovar-Ramirez D."/>
        </authorList>
    </citation>
    <scope>NUCLEOTIDE SEQUENCE [LARGE SCALE GENOMIC DNA]</scope>
    <source>
        <strain evidence="2">Araruama</strain>
    </source>
</reference>
<proteinExistence type="predicted"/>
<dbReference type="EMBL" id="ATBP01000982">
    <property type="protein sequence ID" value="ETR68364.1"/>
    <property type="molecule type" value="Genomic_DNA"/>
</dbReference>
<accession>A0A1V1P0P3</accession>
<sequence length="349" mass="39532">MPIESATLLTSDDKETTYSIRLKSPNLLINNDLYSIKVTDNRGIIGYAKFRVGVTDLNKENSAIYIDGKSITNDSNVFTAHLRPGTTDLALTNFKLFHYDEDLQISSHYWYPLQPTFWFGDDTPGDSTGNIGQSLPWIPYRKILASDGFPEKMTGKYKAVEVTYNVVWPDDVPVLKAGESLTFPGGEFRADNSNYPGLPGVLAWLSGQVVYDTLNPTMSDANRYTNYLVRMVPALLEREVELIITDELEPAKGRVDVIMNRWYFKELHAGLKSRIYYDPSTKRLGIRGFINDKTLGDDTLTAAPPSIYVLQPNILTERERNTIKKLMVLTKILKMQLTVYMRSPETPIH</sequence>
<dbReference type="Proteomes" id="UP000189670">
    <property type="component" value="Unassembled WGS sequence"/>
</dbReference>
<comment type="caution">
    <text evidence="1">The sequence shown here is derived from an EMBL/GenBank/DDBJ whole genome shotgun (WGS) entry which is preliminary data.</text>
</comment>
<evidence type="ECO:0000313" key="2">
    <source>
        <dbReference type="Proteomes" id="UP000189670"/>
    </source>
</evidence>
<gene>
    <name evidence="1" type="ORF">OMM_04611</name>
</gene>
<name>A0A1V1P0P3_9BACT</name>
<organism evidence="1 2">
    <name type="scientific">Candidatus Magnetoglobus multicellularis str. Araruama</name>
    <dbReference type="NCBI Taxonomy" id="890399"/>
    <lineage>
        <taxon>Bacteria</taxon>
        <taxon>Pseudomonadati</taxon>
        <taxon>Thermodesulfobacteriota</taxon>
        <taxon>Desulfobacteria</taxon>
        <taxon>Desulfobacterales</taxon>
        <taxon>Desulfobacteraceae</taxon>
        <taxon>Candidatus Magnetoglobus</taxon>
    </lineage>
</organism>
<dbReference type="AlphaFoldDB" id="A0A1V1P0P3"/>
<protein>
    <submittedName>
        <fullName evidence="1">Uncharacterized protein</fullName>
    </submittedName>
</protein>